<dbReference type="PANTHER" id="PTHR43080:SF29">
    <property type="entry name" value="OS02G0818000 PROTEIN"/>
    <property type="match status" value="1"/>
</dbReference>
<evidence type="ECO:0000313" key="7">
    <source>
        <dbReference type="Proteomes" id="UP000199063"/>
    </source>
</evidence>
<accession>A0A1G9YDS2</accession>
<dbReference type="PIRSF" id="PIRSF036990">
    <property type="entry name" value="UCP036990_CBS_BON"/>
    <property type="match status" value="1"/>
</dbReference>
<dbReference type="PANTHER" id="PTHR43080">
    <property type="entry name" value="CBS DOMAIN-CONTAINING PROTEIN CBSX3, MITOCHONDRIAL"/>
    <property type="match status" value="1"/>
</dbReference>
<evidence type="ECO:0000313" key="6">
    <source>
        <dbReference type="EMBL" id="SDN07210.1"/>
    </source>
</evidence>
<dbReference type="InterPro" id="IPR046342">
    <property type="entry name" value="CBS_dom_sf"/>
</dbReference>
<dbReference type="Proteomes" id="UP000199063">
    <property type="component" value="Unassembled WGS sequence"/>
</dbReference>
<dbReference type="STRING" id="1196353.SAMN05444921_11890"/>
<dbReference type="PROSITE" id="PS51371">
    <property type="entry name" value="CBS"/>
    <property type="match status" value="2"/>
</dbReference>
<dbReference type="Gene3D" id="3.10.580.10">
    <property type="entry name" value="CBS-domain"/>
    <property type="match status" value="1"/>
</dbReference>
<proteinExistence type="predicted"/>
<evidence type="ECO:0000256" key="2">
    <source>
        <dbReference type="PROSITE-ProRule" id="PRU00703"/>
    </source>
</evidence>
<dbReference type="RefSeq" id="WP_093658557.1">
    <property type="nucleotide sequence ID" value="NZ_FNHI01000018.1"/>
</dbReference>
<evidence type="ECO:0000256" key="1">
    <source>
        <dbReference type="ARBA" id="ARBA00023122"/>
    </source>
</evidence>
<dbReference type="Pfam" id="PF04972">
    <property type="entry name" value="BON"/>
    <property type="match status" value="1"/>
</dbReference>
<name>A0A1G9YDS2_9ACTN</name>
<dbReference type="InterPro" id="IPR051257">
    <property type="entry name" value="Diverse_CBS-Domain"/>
</dbReference>
<reference evidence="7" key="1">
    <citation type="submission" date="2016-10" db="EMBL/GenBank/DDBJ databases">
        <authorList>
            <person name="Varghese N."/>
            <person name="Submissions S."/>
        </authorList>
    </citation>
    <scope>NUCLEOTIDE SEQUENCE [LARGE SCALE GENOMIC DNA]</scope>
    <source>
        <strain evidence="7">CGMCC 4.7042</strain>
    </source>
</reference>
<dbReference type="GeneID" id="40832239"/>
<evidence type="ECO:0000256" key="3">
    <source>
        <dbReference type="SAM" id="MobiDB-lite"/>
    </source>
</evidence>
<sequence>MRQETVGTVMARTVITADRSTSFREIAELLRRHRISGLPVVDDDGRVVGVLSESDLLSGLTRREGRRRGHKRTWPALMGRGPGREDAIQQLTAGRLMSRPAVTVEAGESVAVAARTMAERHVERLPVVDADNRLVGLVTRGDLLKVFLRPDPEIRRIVVHDVLDRTLWLPPGTLDVQVQDGVVTLKGRLELRSEVLVVVRLVKGVHGVVDVVDLLSYRYDDTQRHRPDEGPPLLA</sequence>
<dbReference type="SUPFAM" id="SSF54631">
    <property type="entry name" value="CBS-domain pair"/>
    <property type="match status" value="1"/>
</dbReference>
<dbReference type="SMART" id="SM00116">
    <property type="entry name" value="CBS"/>
    <property type="match status" value="2"/>
</dbReference>
<gene>
    <name evidence="6" type="ORF">SAMN05444921_11890</name>
</gene>
<feature type="domain" description="CBS" evidence="5">
    <location>
        <begin position="10"/>
        <end position="68"/>
    </location>
</feature>
<feature type="compositionally biased region" description="Basic residues" evidence="3">
    <location>
        <begin position="64"/>
        <end position="73"/>
    </location>
</feature>
<protein>
    <submittedName>
        <fullName evidence="6">BON domain-containing protein</fullName>
    </submittedName>
</protein>
<evidence type="ECO:0000259" key="4">
    <source>
        <dbReference type="PROSITE" id="PS50914"/>
    </source>
</evidence>
<dbReference type="OrthoDB" id="2111978at2"/>
<dbReference type="InterPro" id="IPR000644">
    <property type="entry name" value="CBS_dom"/>
</dbReference>
<keyword evidence="1 2" id="KW-0129">CBS domain</keyword>
<dbReference type="Pfam" id="PF00571">
    <property type="entry name" value="CBS"/>
    <property type="match status" value="2"/>
</dbReference>
<dbReference type="InterPro" id="IPR007055">
    <property type="entry name" value="BON_dom"/>
</dbReference>
<dbReference type="CDD" id="cd04586">
    <property type="entry name" value="CBS_pair_BON_assoc"/>
    <property type="match status" value="1"/>
</dbReference>
<feature type="domain" description="CBS" evidence="5">
    <location>
        <begin position="97"/>
        <end position="153"/>
    </location>
</feature>
<dbReference type="EMBL" id="FNHI01000018">
    <property type="protein sequence ID" value="SDN07210.1"/>
    <property type="molecule type" value="Genomic_DNA"/>
</dbReference>
<feature type="region of interest" description="Disordered" evidence="3">
    <location>
        <begin position="62"/>
        <end position="81"/>
    </location>
</feature>
<keyword evidence="7" id="KW-1185">Reference proteome</keyword>
<dbReference type="AlphaFoldDB" id="A0A1G9YDS2"/>
<evidence type="ECO:0000259" key="5">
    <source>
        <dbReference type="PROSITE" id="PS51371"/>
    </source>
</evidence>
<dbReference type="PROSITE" id="PS50914">
    <property type="entry name" value="BON"/>
    <property type="match status" value="1"/>
</dbReference>
<organism evidence="6 7">
    <name type="scientific">Streptomyces wuyuanensis</name>
    <dbReference type="NCBI Taxonomy" id="1196353"/>
    <lineage>
        <taxon>Bacteria</taxon>
        <taxon>Bacillati</taxon>
        <taxon>Actinomycetota</taxon>
        <taxon>Actinomycetes</taxon>
        <taxon>Kitasatosporales</taxon>
        <taxon>Streptomycetaceae</taxon>
        <taxon>Streptomyces</taxon>
    </lineage>
</organism>
<dbReference type="InterPro" id="IPR017080">
    <property type="entry name" value="UCP036990_CBS_BON"/>
</dbReference>
<feature type="domain" description="BON" evidence="4">
    <location>
        <begin position="151"/>
        <end position="219"/>
    </location>
</feature>
<dbReference type="Gene3D" id="3.30.1340.30">
    <property type="match status" value="1"/>
</dbReference>